<dbReference type="GeneID" id="80397981"/>
<keyword evidence="4" id="KW-0946">Virion</keyword>
<sequence length="400" mass="45312">MPTPARNVDYVNYRTGHLVVSKLYPLEELSRSVNRNVNYEWIRDVKPASGGNPRESKSGWRPCRGWTRSGRRWFYPPNTVRTTIDYGSYGNVYKYEDGSFWGVAPPAMPPLKSRLINEAEVRALNKLKDQDINLGEFLAEWGETERMIADRFRRIARSVRQFRRRNPKKTWQAVRAYERQGNAAFRRKIPSAWLELQYGWNPLLHDVFGAIHQLGKPDREPLIHVKGHASDVDTVTVDVLSVDSNSSAKLECRSRQDVWVSLWYSLNNPGLATQSQLGLLNPLEIVWECLPYSFVVDWAIPVGAWMSSLTADAGFSFKGGSRSTKIVLDDVKVKDLRFWRYSSGGTRGWSEGSGPTLTGSAADFTRTCYLTSPVPGIYVKNPLSALHVANAIALLMQAFH</sequence>
<accession>A0A8S5L4A9</accession>
<gene>
    <name evidence="8" type="primary">SRR5467091_8_1</name>
</gene>
<evidence type="ECO:0000256" key="1">
    <source>
        <dbReference type="ARBA" id="ARBA00004328"/>
    </source>
</evidence>
<keyword evidence="9" id="KW-1185">Reference proteome</keyword>
<dbReference type="Proteomes" id="UP000677770">
    <property type="component" value="Segment"/>
</dbReference>
<evidence type="ECO:0000256" key="7">
    <source>
        <dbReference type="ARBA" id="ARBA00035110"/>
    </source>
</evidence>
<evidence type="ECO:0000256" key="6">
    <source>
        <dbReference type="ARBA" id="ARBA00023296"/>
    </source>
</evidence>
<evidence type="ECO:0000313" key="8">
    <source>
        <dbReference type="EMBL" id="DAD52513.1"/>
    </source>
</evidence>
<name>A0A8S5L4A9_9VIRU</name>
<dbReference type="Pfam" id="PF03863">
    <property type="entry name" value="Phage_mat-A"/>
    <property type="match status" value="1"/>
</dbReference>
<dbReference type="EMBL" id="BK014127">
    <property type="protein sequence ID" value="DAD52513.1"/>
    <property type="molecule type" value="Genomic_RNA"/>
</dbReference>
<comment type="similarity">
    <text evidence="7">Belongs to the Leviviricetes maturation protein family.</text>
</comment>
<evidence type="ECO:0000256" key="2">
    <source>
        <dbReference type="ARBA" id="ARBA00022581"/>
    </source>
</evidence>
<dbReference type="GO" id="GO:0044423">
    <property type="term" value="C:virion component"/>
    <property type="evidence" value="ECO:0007669"/>
    <property type="project" value="UniProtKB-KW"/>
</dbReference>
<dbReference type="RefSeq" id="YP_010769068.1">
    <property type="nucleotide sequence ID" value="NC_073868.1"/>
</dbReference>
<keyword evidence="6" id="KW-1160">Virus entry into host cell</keyword>
<evidence type="ECO:0000256" key="3">
    <source>
        <dbReference type="ARBA" id="ARBA00022804"/>
    </source>
</evidence>
<keyword evidence="5" id="KW-1175">Viral attachment to host cell pilus</keyword>
<evidence type="ECO:0000313" key="9">
    <source>
        <dbReference type="Proteomes" id="UP000677770"/>
    </source>
</evidence>
<protein>
    <submittedName>
        <fullName evidence="8">Maturation protein</fullName>
    </submittedName>
</protein>
<keyword evidence="2" id="KW-0945">Host-virus interaction</keyword>
<dbReference type="GO" id="GO:0039666">
    <property type="term" value="P:virion attachment to host cell pilus"/>
    <property type="evidence" value="ECO:0007669"/>
    <property type="project" value="UniProtKB-KW"/>
</dbReference>
<evidence type="ECO:0000256" key="5">
    <source>
        <dbReference type="ARBA" id="ARBA00023104"/>
    </source>
</evidence>
<dbReference type="InterPro" id="IPR005563">
    <property type="entry name" value="A_protein"/>
</dbReference>
<reference evidence="8" key="1">
    <citation type="submission" date="2020-09" db="EMBL/GenBank/DDBJ databases">
        <title>Leviviricetes taxonomy.</title>
        <authorList>
            <person name="Stockdale S.R."/>
            <person name="Callanan J."/>
            <person name="Adriaenssens E.M."/>
            <person name="Kuhn J.H."/>
            <person name="Rumnieks J."/>
            <person name="Shkoporov A."/>
            <person name="Draper L.A."/>
            <person name="Ross P."/>
            <person name="Hill C."/>
        </authorList>
    </citation>
    <scope>NUCLEOTIDE SEQUENCE</scope>
</reference>
<dbReference type="KEGG" id="vg:80397981"/>
<proteinExistence type="inferred from homology"/>
<keyword evidence="3" id="KW-1161">Viral attachment to host cell</keyword>
<organism evidence="8 9">
    <name type="scientific">ssRNA phage SRR5467091_8</name>
    <dbReference type="NCBI Taxonomy" id="2786473"/>
    <lineage>
        <taxon>Viruses</taxon>
        <taxon>Riboviria</taxon>
        <taxon>Orthornavirae</taxon>
        <taxon>Lenarviricota</taxon>
        <taxon>Leviviricetes</taxon>
        <taxon>Norzivirales</taxon>
        <taxon>Fiersviridae</taxon>
        <taxon>Ashucavirus</taxon>
        <taxon>Ashucavirus caenicola</taxon>
    </lineage>
</organism>
<evidence type="ECO:0000256" key="4">
    <source>
        <dbReference type="ARBA" id="ARBA00022844"/>
    </source>
</evidence>
<comment type="subcellular location">
    <subcellularLocation>
        <location evidence="1">Virion</location>
    </subcellularLocation>
</comment>